<keyword evidence="2" id="KW-1185">Reference proteome</keyword>
<accession>A0A507C638</accession>
<name>A0A507C638_9FUNG</name>
<organism evidence="1 2">
    <name type="scientific">Synchytrium endobioticum</name>
    <dbReference type="NCBI Taxonomy" id="286115"/>
    <lineage>
        <taxon>Eukaryota</taxon>
        <taxon>Fungi</taxon>
        <taxon>Fungi incertae sedis</taxon>
        <taxon>Chytridiomycota</taxon>
        <taxon>Chytridiomycota incertae sedis</taxon>
        <taxon>Chytridiomycetes</taxon>
        <taxon>Synchytriales</taxon>
        <taxon>Synchytriaceae</taxon>
        <taxon>Synchytrium</taxon>
    </lineage>
</organism>
<dbReference type="AlphaFoldDB" id="A0A507C638"/>
<sequence>MRVQPREREPCEGQLSVLCTSPSIFTRVEVTATIYTIGVHTSRDISRPPVRIPGGTELTLPHLAPSFSGVVTVVMTHMAKTDSEISASCRDGCDDDWLLGTCFGRDSDAGSAARPSTLLTRCTRACTHFFVIVIRCCRRCRSCRGTRHGVRGDRVRLGRGSLGVRNGGGVRVVHGLTAIGRECGDSWLGRADNSDTNRVGRQPNFSLRSITALHVFHHYVHNILPRHLIPVPRREVFVNSYNSETKRGYSVDKVLEKRRMPIPRIDPYSDLPCCKSYRHVLSTWFHGLRDSLWRLGIGTGRIRDLKCCKGLSCK</sequence>
<dbReference type="EMBL" id="QEAN01000484">
    <property type="protein sequence ID" value="TPX34971.1"/>
    <property type="molecule type" value="Genomic_DNA"/>
</dbReference>
<protein>
    <submittedName>
        <fullName evidence="1">Uncharacterized protein</fullName>
    </submittedName>
</protein>
<proteinExistence type="predicted"/>
<evidence type="ECO:0000313" key="1">
    <source>
        <dbReference type="EMBL" id="TPX34971.1"/>
    </source>
</evidence>
<evidence type="ECO:0000313" key="2">
    <source>
        <dbReference type="Proteomes" id="UP000317494"/>
    </source>
</evidence>
<gene>
    <name evidence="1" type="ORF">SeMB42_g07238</name>
</gene>
<comment type="caution">
    <text evidence="1">The sequence shown here is derived from an EMBL/GenBank/DDBJ whole genome shotgun (WGS) entry which is preliminary data.</text>
</comment>
<reference evidence="1 2" key="1">
    <citation type="journal article" date="2019" name="Sci. Rep.">
        <title>Comparative genomics of chytrid fungi reveal insights into the obligate biotrophic and pathogenic lifestyle of Synchytrium endobioticum.</title>
        <authorList>
            <person name="van de Vossenberg B.T.L.H."/>
            <person name="Warris S."/>
            <person name="Nguyen H.D.T."/>
            <person name="van Gent-Pelzer M.P.E."/>
            <person name="Joly D.L."/>
            <person name="van de Geest H.C."/>
            <person name="Bonants P.J.M."/>
            <person name="Smith D.S."/>
            <person name="Levesque C.A."/>
            <person name="van der Lee T.A.J."/>
        </authorList>
    </citation>
    <scope>NUCLEOTIDE SEQUENCE [LARGE SCALE GENOMIC DNA]</scope>
    <source>
        <strain evidence="1 2">MB42</strain>
    </source>
</reference>
<dbReference type="VEuPathDB" id="FungiDB:SeMB42_g07238"/>
<dbReference type="Proteomes" id="UP000317494">
    <property type="component" value="Unassembled WGS sequence"/>
</dbReference>